<dbReference type="Pfam" id="PF05721">
    <property type="entry name" value="PhyH"/>
    <property type="match status" value="1"/>
</dbReference>
<dbReference type="EMBL" id="HG793127">
    <property type="protein sequence ID" value="CDK26784.1"/>
    <property type="molecule type" value="Genomic_DNA"/>
</dbReference>
<protein>
    <recommendedName>
        <fullName evidence="3">Phytanoyl-CoA dioxygenase family protein</fullName>
    </recommendedName>
</protein>
<dbReference type="STRING" id="1382522.W6MJS2"/>
<dbReference type="SUPFAM" id="SSF51197">
    <property type="entry name" value="Clavaminate synthase-like"/>
    <property type="match status" value="1"/>
</dbReference>
<keyword evidence="2" id="KW-1185">Reference proteome</keyword>
<dbReference type="HOGENOM" id="CLU_047725_0_1_1"/>
<evidence type="ECO:0008006" key="3">
    <source>
        <dbReference type="Google" id="ProtNLM"/>
    </source>
</evidence>
<name>W6MJS2_9ASCO</name>
<accession>W6MJS2</accession>
<gene>
    <name evidence="1" type="ORF">KUCA_T00002758001</name>
</gene>
<dbReference type="OrthoDB" id="445007at2759"/>
<reference evidence="1" key="1">
    <citation type="submission" date="2013-12" db="EMBL/GenBank/DDBJ databases">
        <authorList>
            <person name="Genoscope - CEA"/>
        </authorList>
    </citation>
    <scope>NUCLEOTIDE SEQUENCE</scope>
    <source>
        <strain evidence="1">CBS 1993</strain>
    </source>
</reference>
<organism evidence="1 2">
    <name type="scientific">Kuraishia capsulata CBS 1993</name>
    <dbReference type="NCBI Taxonomy" id="1382522"/>
    <lineage>
        <taxon>Eukaryota</taxon>
        <taxon>Fungi</taxon>
        <taxon>Dikarya</taxon>
        <taxon>Ascomycota</taxon>
        <taxon>Saccharomycotina</taxon>
        <taxon>Pichiomycetes</taxon>
        <taxon>Pichiales</taxon>
        <taxon>Pichiaceae</taxon>
        <taxon>Kuraishia</taxon>
    </lineage>
</organism>
<sequence>MTVSLPPRTADIKPEDLPEVKRFPFGTPVRELVKALTVAGGVIVEGMHSPELMKELEAEIRPLISNDSDWDGGFFPTETRRCSVLVGKSRIAAQVTLGDDLLWELSDAFLAEVNWYWYGDMKQWGKSSPQLNTCIAFSVNPCKEDQPLHRDDHCHHNNLKEIDTYPEDLQERETLLGYFFAVKKTTKENGATRFIPGSHLWGKDREPSDHLAYYAEMNPGDGFFMLGSCYHGGSKNTTKDEERLVVGVFTTKGYYRQEENQYLGVPMEMAKSFPTKWQKRLGYAISEPWCGHVDSADPILFLDPSLDDGNKDLFSKEALTPYRL</sequence>
<evidence type="ECO:0000313" key="2">
    <source>
        <dbReference type="Proteomes" id="UP000019384"/>
    </source>
</evidence>
<dbReference type="Gene3D" id="2.60.120.620">
    <property type="entry name" value="q2cbj1_9rhob like domain"/>
    <property type="match status" value="1"/>
</dbReference>
<evidence type="ECO:0000313" key="1">
    <source>
        <dbReference type="EMBL" id="CDK26784.1"/>
    </source>
</evidence>
<dbReference type="InterPro" id="IPR008775">
    <property type="entry name" value="Phytyl_CoA_dOase-like"/>
</dbReference>
<dbReference type="AlphaFoldDB" id="W6MJS2"/>
<dbReference type="GeneID" id="34520171"/>
<reference evidence="1" key="2">
    <citation type="submission" date="2014-02" db="EMBL/GenBank/DDBJ databases">
        <title>Complete DNA sequence of /Kuraishia capsulata/ illustrates novel genomic features among budding yeasts (/Saccharomycotina/).</title>
        <authorList>
            <person name="Morales L."/>
            <person name="Noel B."/>
            <person name="Porcel B."/>
            <person name="Marcet-Houben M."/>
            <person name="Hullo M-F."/>
            <person name="Sacerdot C."/>
            <person name="Tekaia F."/>
            <person name="Leh-Louis V."/>
            <person name="Despons L."/>
            <person name="Khanna V."/>
            <person name="Aury J-M."/>
            <person name="Barbe V."/>
            <person name="Couloux A."/>
            <person name="Labadie K."/>
            <person name="Pelletier E."/>
            <person name="Souciet J-L."/>
            <person name="Boekhout T."/>
            <person name="Gabaldon T."/>
            <person name="Wincker P."/>
            <person name="Dujon B."/>
        </authorList>
    </citation>
    <scope>NUCLEOTIDE SEQUENCE</scope>
    <source>
        <strain evidence="1">CBS 1993</strain>
    </source>
</reference>
<proteinExistence type="predicted"/>
<dbReference type="RefSeq" id="XP_022458783.1">
    <property type="nucleotide sequence ID" value="XM_022603038.1"/>
</dbReference>
<dbReference type="Proteomes" id="UP000019384">
    <property type="component" value="Unassembled WGS sequence"/>
</dbReference>